<dbReference type="InterPro" id="IPR001296">
    <property type="entry name" value="Glyco_trans_1"/>
</dbReference>
<accession>A0A1I3W5S5</accession>
<dbReference type="EMBL" id="FOSK01000001">
    <property type="protein sequence ID" value="SFK02017.1"/>
    <property type="molecule type" value="Genomic_DNA"/>
</dbReference>
<dbReference type="RefSeq" id="WP_093516847.1">
    <property type="nucleotide sequence ID" value="NZ_FOSK01000001.1"/>
</dbReference>
<comment type="caution">
    <text evidence="3">The sequence shown here is derived from an EMBL/GenBank/DDBJ whole genome shotgun (WGS) entry which is preliminary data.</text>
</comment>
<gene>
    <name evidence="3" type="ORF">SAMN04488518_101795</name>
</gene>
<name>A0A1I3W5S5_9HYPH</name>
<feature type="domain" description="Glycosyl transferase family 1" evidence="2">
    <location>
        <begin position="191"/>
        <end position="342"/>
    </location>
</feature>
<dbReference type="SUPFAM" id="SSF53756">
    <property type="entry name" value="UDP-Glycosyltransferase/glycogen phosphorylase"/>
    <property type="match status" value="1"/>
</dbReference>
<keyword evidence="4" id="KW-1185">Reference proteome</keyword>
<evidence type="ECO:0000313" key="4">
    <source>
        <dbReference type="Proteomes" id="UP000199598"/>
    </source>
</evidence>
<dbReference type="PANTHER" id="PTHR46401:SF2">
    <property type="entry name" value="GLYCOSYLTRANSFERASE WBBK-RELATED"/>
    <property type="match status" value="1"/>
</dbReference>
<evidence type="ECO:0000313" key="3">
    <source>
        <dbReference type="EMBL" id="SFK02017.1"/>
    </source>
</evidence>
<keyword evidence="1" id="KW-0808">Transferase</keyword>
<sequence length="369" mass="39899">MSNLHPSSGQTAEATARSCYFVFPGDLNTPTGGYRYDREIIRGLQKHDWNVSLISLEGTYPVPSEADKKLALEAVDEIEHSALIIVDGLVLGTSPDLAQRIAERSGLIALVHHPLFLESGIEPQLAKVLRTAETEALTFAKHVIVTSPSTQKTLVSQMNVPTEKISIVLPGIDRPTSAEITVTPRETLATPKLLCVGSLVPRKGQLHLVEALGQLKHLDWHLDLIGETRFDPEYASQVRSQIKRHDLTDRIRVHGGIPKAELTGFYQSADIFVLPTYYEGYGMAFAEAMSFGLPIIASGEGAVASTVPPTAGFHVGAGDPLALSKAIETLLQNKDLRSQLSTGALAAARALPEWSDSAKAFACTLEAHR</sequence>
<dbReference type="Proteomes" id="UP000199598">
    <property type="component" value="Unassembled WGS sequence"/>
</dbReference>
<protein>
    <submittedName>
        <fullName evidence="3">Glycosyltransferase involved in cell wall bisynthesis</fullName>
    </submittedName>
</protein>
<organism evidence="3 4">
    <name type="scientific">Pseudovibrio ascidiaceicola</name>
    <dbReference type="NCBI Taxonomy" id="285279"/>
    <lineage>
        <taxon>Bacteria</taxon>
        <taxon>Pseudomonadati</taxon>
        <taxon>Pseudomonadota</taxon>
        <taxon>Alphaproteobacteria</taxon>
        <taxon>Hyphomicrobiales</taxon>
        <taxon>Stappiaceae</taxon>
        <taxon>Pseudovibrio</taxon>
    </lineage>
</organism>
<reference evidence="3 4" key="1">
    <citation type="submission" date="2016-10" db="EMBL/GenBank/DDBJ databases">
        <authorList>
            <person name="Varghese N."/>
            <person name="Submissions S."/>
        </authorList>
    </citation>
    <scope>NUCLEOTIDE SEQUENCE [LARGE SCALE GENOMIC DNA]</scope>
    <source>
        <strain evidence="3 4">DSM 16392</strain>
    </source>
</reference>
<dbReference type="Gene3D" id="3.40.50.2000">
    <property type="entry name" value="Glycogen Phosphorylase B"/>
    <property type="match status" value="2"/>
</dbReference>
<dbReference type="PANTHER" id="PTHR46401">
    <property type="entry name" value="GLYCOSYLTRANSFERASE WBBK-RELATED"/>
    <property type="match status" value="1"/>
</dbReference>
<proteinExistence type="predicted"/>
<dbReference type="Pfam" id="PF00534">
    <property type="entry name" value="Glycos_transf_1"/>
    <property type="match status" value="1"/>
</dbReference>
<evidence type="ECO:0000259" key="2">
    <source>
        <dbReference type="Pfam" id="PF00534"/>
    </source>
</evidence>
<dbReference type="CDD" id="cd03801">
    <property type="entry name" value="GT4_PimA-like"/>
    <property type="match status" value="1"/>
</dbReference>
<evidence type="ECO:0000256" key="1">
    <source>
        <dbReference type="ARBA" id="ARBA00022679"/>
    </source>
</evidence>